<accession>A0ABM3WSE9</accession>
<evidence type="ECO:0000256" key="4">
    <source>
        <dbReference type="PROSITE-ProRule" id="PRU00023"/>
    </source>
</evidence>
<dbReference type="RefSeq" id="XP_060039493.1">
    <property type="nucleotide sequence ID" value="XM_060183510.1"/>
</dbReference>
<feature type="region of interest" description="Disordered" evidence="5">
    <location>
        <begin position="1"/>
        <end position="22"/>
    </location>
</feature>
<evidence type="ECO:0000256" key="2">
    <source>
        <dbReference type="ARBA" id="ARBA00023043"/>
    </source>
</evidence>
<feature type="repeat" description="ANK" evidence="4">
    <location>
        <begin position="167"/>
        <end position="200"/>
    </location>
</feature>
<dbReference type="SUPFAM" id="SSF48403">
    <property type="entry name" value="Ankyrin repeat"/>
    <property type="match status" value="1"/>
</dbReference>
<keyword evidence="6" id="KW-1185">Reference proteome</keyword>
<name>A0ABM3WSE9_ERIEU</name>
<dbReference type="PANTHER" id="PTHR14491">
    <property type="entry name" value="SOSONDOWAH, ISOFORM G"/>
    <property type="match status" value="1"/>
</dbReference>
<dbReference type="Pfam" id="PF12796">
    <property type="entry name" value="Ank_2"/>
    <property type="match status" value="1"/>
</dbReference>
<dbReference type="PANTHER" id="PTHR14491:SF8">
    <property type="entry name" value="ANKYRIN REPEAT DOMAIN-CONTAINING PROTEIN SOWAHD"/>
    <property type="match status" value="1"/>
</dbReference>
<evidence type="ECO:0000313" key="8">
    <source>
        <dbReference type="RefSeq" id="XP_060039493.1"/>
    </source>
</evidence>
<keyword evidence="1" id="KW-0677">Repeat</keyword>
<protein>
    <submittedName>
        <fullName evidence="7 8">Ankyrin repeat domain-containing protein SOWAHD</fullName>
    </submittedName>
</protein>
<reference evidence="7 8" key="1">
    <citation type="submission" date="2025-05" db="UniProtKB">
        <authorList>
            <consortium name="RefSeq"/>
        </authorList>
    </citation>
    <scope>IDENTIFICATION</scope>
</reference>
<feature type="region of interest" description="Disordered" evidence="5">
    <location>
        <begin position="36"/>
        <end position="56"/>
    </location>
</feature>
<evidence type="ECO:0000313" key="7">
    <source>
        <dbReference type="RefSeq" id="XP_060039491.1"/>
    </source>
</evidence>
<dbReference type="GeneID" id="103126321"/>
<gene>
    <name evidence="7 8" type="primary">SOWAHD</name>
</gene>
<comment type="similarity">
    <text evidence="3">Belongs to the SOWAH family.</text>
</comment>
<evidence type="ECO:0000256" key="1">
    <source>
        <dbReference type="ARBA" id="ARBA00022737"/>
    </source>
</evidence>
<evidence type="ECO:0000313" key="6">
    <source>
        <dbReference type="Proteomes" id="UP001652624"/>
    </source>
</evidence>
<dbReference type="InterPro" id="IPR002110">
    <property type="entry name" value="Ankyrin_rpt"/>
</dbReference>
<dbReference type="InterPro" id="IPR036770">
    <property type="entry name" value="Ankyrin_rpt-contain_sf"/>
</dbReference>
<dbReference type="Gene3D" id="1.25.40.20">
    <property type="entry name" value="Ankyrin repeat-containing domain"/>
    <property type="match status" value="1"/>
</dbReference>
<dbReference type="PROSITE" id="PS50088">
    <property type="entry name" value="ANK_REPEAT"/>
    <property type="match status" value="1"/>
</dbReference>
<dbReference type="RefSeq" id="XP_060039491.1">
    <property type="nucleotide sequence ID" value="XM_060183508.1"/>
</dbReference>
<evidence type="ECO:0000256" key="3">
    <source>
        <dbReference type="ARBA" id="ARBA00038122"/>
    </source>
</evidence>
<proteinExistence type="inferred from homology"/>
<dbReference type="SMART" id="SM00248">
    <property type="entry name" value="ANK"/>
    <property type="match status" value="2"/>
</dbReference>
<organism evidence="6 7">
    <name type="scientific">Erinaceus europaeus</name>
    <name type="common">Western European hedgehog</name>
    <dbReference type="NCBI Taxonomy" id="9365"/>
    <lineage>
        <taxon>Eukaryota</taxon>
        <taxon>Metazoa</taxon>
        <taxon>Chordata</taxon>
        <taxon>Craniata</taxon>
        <taxon>Vertebrata</taxon>
        <taxon>Euteleostomi</taxon>
        <taxon>Mammalia</taxon>
        <taxon>Eutheria</taxon>
        <taxon>Laurasiatheria</taxon>
        <taxon>Eulipotyphla</taxon>
        <taxon>Erinaceidae</taxon>
        <taxon>Erinaceinae</taxon>
        <taxon>Erinaceus</taxon>
    </lineage>
</organism>
<dbReference type="Proteomes" id="UP001652624">
    <property type="component" value="Chromosome X"/>
</dbReference>
<evidence type="ECO:0000256" key="5">
    <source>
        <dbReference type="SAM" id="MobiDB-lite"/>
    </source>
</evidence>
<keyword evidence="2 4" id="KW-0040">ANK repeat</keyword>
<dbReference type="PROSITE" id="PS50297">
    <property type="entry name" value="ANK_REP_REGION"/>
    <property type="match status" value="1"/>
</dbReference>
<sequence>MAEPPREAGRPAPSLRRALPPRPYSLGRYWGPAAAASKEPSVHGTLQPSAGGSARRRGALRELLGLRAAAPRGWRAEEPGPVGSGGGGLCLEPREHAWMLAAAEGRWEALQELLAAEPGLALRADPVTGYTLLHWLAKHGHHEELILLQDFARRHELPLDVSAPGSGGLTALHLAAMQGHQLAVKVLVGALGADPTRRDHSGHRACHYLPPGAPSSLRELSGAEEWEVEAGGPHRNANNNSSGSVGAVWALRRTPSGAVVYRTPRAAAATANKNRHSTGSGVARLFRHLFPFFQNRSPWVLGTRAPPEC</sequence>